<feature type="region of interest" description="Disordered" evidence="2">
    <location>
        <begin position="1"/>
        <end position="48"/>
    </location>
</feature>
<dbReference type="Proteomes" id="UP000092462">
    <property type="component" value="Unassembled WGS sequence"/>
</dbReference>
<feature type="compositionally biased region" description="Basic and acidic residues" evidence="2">
    <location>
        <begin position="457"/>
        <end position="468"/>
    </location>
</feature>
<dbReference type="GO" id="GO:0015631">
    <property type="term" value="F:tubulin binding"/>
    <property type="evidence" value="ECO:0007669"/>
    <property type="project" value="TreeGrafter"/>
</dbReference>
<dbReference type="GO" id="GO:0005813">
    <property type="term" value="C:centrosome"/>
    <property type="evidence" value="ECO:0007669"/>
    <property type="project" value="TreeGrafter"/>
</dbReference>
<dbReference type="InterPro" id="IPR026581">
    <property type="entry name" value="TCP10L/CENPJ"/>
</dbReference>
<evidence type="ECO:0000256" key="2">
    <source>
        <dbReference type="SAM" id="MobiDB-lite"/>
    </source>
</evidence>
<sequence length="557" mass="64639">MKQNKENVEKVPEDLPAKKNDRKSPKKDESSEVLSSKSPQAEGPSERSWANLLEAMNLDPGKASELFQDFVKMRLNTSLESFNKGRCNGLDDLSIFELLEEKLQNSSFSSNSSTVRRLLKYDEARAEEIPPEEDPKPIPESSDEESEEEIPPRKHQVRFCEKVEVNQFSDSSSEDEDQEGNMVSTPQKADDEFLDFKVNLERKLGKFPDSGSEGDSREELLTKRSEEIKERLRELEEEIEKFRNQNIALTKEKQVHELSKVDLENRRLELEDQMNDERIKMELYFHDERMKIANDKARYEKLLKDFKVPTKKEREEIKRLKEKVEELEKELKDKIAKHGAAQSRHRSQIRGLEKEIKEQGQEIEQLKKENRKLEAENVRLRRQSNNKTLQEIKRNIAKLAPAATSSPPVQETSEQRKKKPSPANQAKGKRLEAQKSIPLDDDLYSSDLSSESEEDDTPRNELPPEKRLSGGSQDSAQKMDLKDLKREIVNSDGSRDIWYPNGNLKKISSDGMLIRMLYFNKDIKETDFNGGTVKYYYAESNTWHTSYLDGLEIYEYP</sequence>
<feature type="compositionally biased region" description="Basic and acidic residues" evidence="2">
    <location>
        <begin position="214"/>
        <end position="224"/>
    </location>
</feature>
<dbReference type="VEuPathDB" id="VectorBase:PPAI010411"/>
<feature type="compositionally biased region" description="Basic and acidic residues" evidence="2">
    <location>
        <begin position="1"/>
        <end position="30"/>
    </location>
</feature>
<name>A0A1B0DPH5_PHLPP</name>
<feature type="region of interest" description="Disordered" evidence="2">
    <location>
        <begin position="335"/>
        <end position="355"/>
    </location>
</feature>
<dbReference type="VEuPathDB" id="VectorBase:PPAPM1_009998"/>
<feature type="compositionally biased region" description="Basic and acidic residues" evidence="2">
    <location>
        <begin position="122"/>
        <end position="137"/>
    </location>
</feature>
<feature type="region of interest" description="Disordered" evidence="2">
    <location>
        <begin position="204"/>
        <end position="224"/>
    </location>
</feature>
<evidence type="ECO:0000313" key="3">
    <source>
        <dbReference type="EnsemblMetazoa" id="PPAI010411-PA"/>
    </source>
</evidence>
<dbReference type="GO" id="GO:0005814">
    <property type="term" value="C:centriole"/>
    <property type="evidence" value="ECO:0007669"/>
    <property type="project" value="TreeGrafter"/>
</dbReference>
<feature type="compositionally biased region" description="Acidic residues" evidence="2">
    <location>
        <begin position="439"/>
        <end position="456"/>
    </location>
</feature>
<dbReference type="PANTHER" id="PTHR10331:SF6">
    <property type="entry name" value="SPINDLE ASSEMBLY ABNORMAL 4"/>
    <property type="match status" value="1"/>
</dbReference>
<feature type="compositionally biased region" description="Basic and acidic residues" evidence="2">
    <location>
        <begin position="368"/>
        <end position="379"/>
    </location>
</feature>
<dbReference type="Gene3D" id="2.60.450.20">
    <property type="match status" value="1"/>
</dbReference>
<feature type="compositionally biased region" description="Polar residues" evidence="2">
    <location>
        <begin position="403"/>
        <end position="412"/>
    </location>
</feature>
<dbReference type="GO" id="GO:0061511">
    <property type="term" value="P:centriole elongation"/>
    <property type="evidence" value="ECO:0007669"/>
    <property type="project" value="TreeGrafter"/>
</dbReference>
<dbReference type="GO" id="GO:0060271">
    <property type="term" value="P:cilium assembly"/>
    <property type="evidence" value="ECO:0007669"/>
    <property type="project" value="TreeGrafter"/>
</dbReference>
<reference evidence="3" key="1">
    <citation type="submission" date="2022-08" db="UniProtKB">
        <authorList>
            <consortium name="EnsemblMetazoa"/>
        </authorList>
    </citation>
    <scope>IDENTIFICATION</scope>
    <source>
        <strain evidence="3">Israel</strain>
    </source>
</reference>
<dbReference type="EnsemblMetazoa" id="PPAI010411-RA">
    <property type="protein sequence ID" value="PPAI010411-PA"/>
    <property type="gene ID" value="PPAI010411"/>
</dbReference>
<evidence type="ECO:0000256" key="1">
    <source>
        <dbReference type="ARBA" id="ARBA00005627"/>
    </source>
</evidence>
<accession>A0A1B0DPH5</accession>
<dbReference type="EMBL" id="AJVK01018284">
    <property type="status" value="NOT_ANNOTATED_CDS"/>
    <property type="molecule type" value="Genomic_DNA"/>
</dbReference>
<dbReference type="PANTHER" id="PTHR10331">
    <property type="entry name" value="T COMPLEX PROTEIN 10"/>
    <property type="match status" value="1"/>
</dbReference>
<dbReference type="Gene3D" id="1.20.5.1700">
    <property type="match status" value="1"/>
</dbReference>
<dbReference type="AlphaFoldDB" id="A0A1B0DPH5"/>
<proteinExistence type="inferred from homology"/>
<evidence type="ECO:0000313" key="4">
    <source>
        <dbReference type="Proteomes" id="UP000092462"/>
    </source>
</evidence>
<keyword evidence="4" id="KW-1185">Reference proteome</keyword>
<feature type="region of interest" description="Disordered" evidence="2">
    <location>
        <begin position="122"/>
        <end position="191"/>
    </location>
</feature>
<comment type="similarity">
    <text evidence="1">Belongs to the TCP10 family.</text>
</comment>
<feature type="region of interest" description="Disordered" evidence="2">
    <location>
        <begin position="368"/>
        <end position="482"/>
    </location>
</feature>
<dbReference type="InterPro" id="IPR047002">
    <property type="entry name" value="Tcp10_C_sf"/>
</dbReference>
<protein>
    <submittedName>
        <fullName evidence="3">Uncharacterized protein</fullName>
    </submittedName>
</protein>
<organism evidence="3 4">
    <name type="scientific">Phlebotomus papatasi</name>
    <name type="common">Sandfly</name>
    <dbReference type="NCBI Taxonomy" id="29031"/>
    <lineage>
        <taxon>Eukaryota</taxon>
        <taxon>Metazoa</taxon>
        <taxon>Ecdysozoa</taxon>
        <taxon>Arthropoda</taxon>
        <taxon>Hexapoda</taxon>
        <taxon>Insecta</taxon>
        <taxon>Pterygota</taxon>
        <taxon>Neoptera</taxon>
        <taxon>Endopterygota</taxon>
        <taxon>Diptera</taxon>
        <taxon>Nematocera</taxon>
        <taxon>Psychodoidea</taxon>
        <taxon>Psychodidae</taxon>
        <taxon>Phlebotomus</taxon>
        <taxon>Phlebotomus</taxon>
    </lineage>
</organism>